<dbReference type="EMBL" id="QOPE01000038">
    <property type="protein sequence ID" value="RCL39730.1"/>
    <property type="molecule type" value="Genomic_DNA"/>
</dbReference>
<name>A0A368BR09_9GAMM</name>
<dbReference type="Pfam" id="PF09839">
    <property type="entry name" value="DUF2066"/>
    <property type="match status" value="1"/>
</dbReference>
<proteinExistence type="predicted"/>
<comment type="caution">
    <text evidence="1">The sequence shown here is derived from an EMBL/GenBank/DDBJ whole genome shotgun (WGS) entry which is preliminary data.</text>
</comment>
<protein>
    <submittedName>
        <fullName evidence="1">DUF2066 domain-containing protein</fullName>
    </submittedName>
</protein>
<reference evidence="1 2" key="1">
    <citation type="journal article" date="2018" name="Microbiome">
        <title>Fine metagenomic profile of the Mediterranean stratified and mixed water columns revealed by assembly and recruitment.</title>
        <authorList>
            <person name="Haro-Moreno J.M."/>
            <person name="Lopez-Perez M."/>
            <person name="De La Torre J.R."/>
            <person name="Picazo A."/>
            <person name="Camacho A."/>
            <person name="Rodriguez-Valera F."/>
        </authorList>
    </citation>
    <scope>NUCLEOTIDE SEQUENCE [LARGE SCALE GENOMIC DNA]</scope>
    <source>
        <strain evidence="1">MED-G82</strain>
    </source>
</reference>
<accession>A0A368BR09</accession>
<dbReference type="InterPro" id="IPR018642">
    <property type="entry name" value="DUF2066"/>
</dbReference>
<evidence type="ECO:0000313" key="2">
    <source>
        <dbReference type="Proteomes" id="UP000253307"/>
    </source>
</evidence>
<gene>
    <name evidence="1" type="ORF">DBW96_04275</name>
</gene>
<dbReference type="AlphaFoldDB" id="A0A368BR09"/>
<organism evidence="1 2">
    <name type="scientific">SAR86 cluster bacterium</name>
    <dbReference type="NCBI Taxonomy" id="2030880"/>
    <lineage>
        <taxon>Bacteria</taxon>
        <taxon>Pseudomonadati</taxon>
        <taxon>Pseudomonadota</taxon>
        <taxon>Gammaproteobacteria</taxon>
        <taxon>SAR86 cluster</taxon>
    </lineage>
</organism>
<sequence>MIDIYPSFCVGIIRIRFIGHLQYSVMKDKLILPILILVLNAVEINAREFSSLFEVRISTQEYTNVNYGLNRAFDKLLIKLSGSSSLKFRNEINRQQINKTSYVASYTTEEIDGEGYLRVKFLEDEVIELFDANAFPIIGFNRPSISFLINIDDGTTQPEFLGIDREDTELKTNLSNLLKNLTETRGIFLDVPEFDLQDIQNLKNKLNYEDPADYFLAKGNTEAVVNIELLKTGINSWSINGDFQSLVNLQQDQLILFLDDQINNYIDEVLAINFSEQDQNTFRFVVKGIDNYTEHEMFLNEVKKIFSIRTFQTTSIMRGETQMNLKLRFEPQELMRELQSSRRFINPVYDSNTETLQVEFN</sequence>
<dbReference type="Proteomes" id="UP000253307">
    <property type="component" value="Unassembled WGS sequence"/>
</dbReference>
<evidence type="ECO:0000313" key="1">
    <source>
        <dbReference type="EMBL" id="RCL39730.1"/>
    </source>
</evidence>